<protein>
    <recommendedName>
        <fullName evidence="7">Peptidase S54 rhomboid domain-containing protein</fullName>
    </recommendedName>
</protein>
<keyword evidence="3 6" id="KW-1133">Transmembrane helix</keyword>
<comment type="subcellular location">
    <subcellularLocation>
        <location evidence="1">Membrane</location>
        <topology evidence="1">Multi-pass membrane protein</topology>
    </subcellularLocation>
</comment>
<sequence>MSVERMGGSSALYAGIGVFQLGAYGSATEASALVFTLMASEAVKTFLEKATRKYSTCNSYIPSWMALIWLVAISILVPGASILGHFCGLIVGYLYACHYFRLLKPPETMLGKVESTLESLLPRATFYIFLENRIEMNHMELLLTSVGSSTQSTLREATPMSVGSGSGFTAAGPGRVLGPLRGRASDRGLKRVRSEDK</sequence>
<evidence type="ECO:0000259" key="7">
    <source>
        <dbReference type="Pfam" id="PF01694"/>
    </source>
</evidence>
<feature type="transmembrane region" description="Helical" evidence="6">
    <location>
        <begin position="83"/>
        <end position="102"/>
    </location>
</feature>
<feature type="transmembrane region" description="Helical" evidence="6">
    <location>
        <begin position="60"/>
        <end position="77"/>
    </location>
</feature>
<keyword evidence="2 6" id="KW-0812">Transmembrane</keyword>
<dbReference type="Pfam" id="PF01694">
    <property type="entry name" value="Rhomboid"/>
    <property type="match status" value="1"/>
</dbReference>
<feature type="domain" description="Peptidase S54 rhomboid" evidence="7">
    <location>
        <begin position="10"/>
        <end position="100"/>
    </location>
</feature>
<evidence type="ECO:0000313" key="9">
    <source>
        <dbReference type="Proteomes" id="UP001412239"/>
    </source>
</evidence>
<evidence type="ECO:0000256" key="5">
    <source>
        <dbReference type="SAM" id="MobiDB-lite"/>
    </source>
</evidence>
<dbReference type="SUPFAM" id="SSF144091">
    <property type="entry name" value="Rhomboid-like"/>
    <property type="match status" value="1"/>
</dbReference>
<evidence type="ECO:0000256" key="3">
    <source>
        <dbReference type="ARBA" id="ARBA00022989"/>
    </source>
</evidence>
<feature type="compositionally biased region" description="Basic and acidic residues" evidence="5">
    <location>
        <begin position="183"/>
        <end position="197"/>
    </location>
</feature>
<evidence type="ECO:0000256" key="1">
    <source>
        <dbReference type="ARBA" id="ARBA00004141"/>
    </source>
</evidence>
<keyword evidence="4 6" id="KW-0472">Membrane</keyword>
<reference evidence="8" key="1">
    <citation type="submission" date="2015-10" db="EMBL/GenBank/DDBJ databases">
        <authorList>
            <person name="Regsiter A."/>
            <person name="william w."/>
        </authorList>
    </citation>
    <scope>NUCLEOTIDE SEQUENCE</scope>
    <source>
        <strain evidence="8">Montdore</strain>
    </source>
</reference>
<feature type="compositionally biased region" description="Low complexity" evidence="5">
    <location>
        <begin position="172"/>
        <end position="182"/>
    </location>
</feature>
<dbReference type="GO" id="GO:0004252">
    <property type="term" value="F:serine-type endopeptidase activity"/>
    <property type="evidence" value="ECO:0007669"/>
    <property type="project" value="InterPro"/>
</dbReference>
<gene>
    <name evidence="8" type="ORF">GSTUAT00007396001</name>
</gene>
<evidence type="ECO:0000256" key="6">
    <source>
        <dbReference type="SAM" id="Phobius"/>
    </source>
</evidence>
<dbReference type="EMBL" id="LN891128">
    <property type="protein sequence ID" value="CUS08527.1"/>
    <property type="molecule type" value="Genomic_DNA"/>
</dbReference>
<dbReference type="GO" id="GO:0016020">
    <property type="term" value="C:membrane"/>
    <property type="evidence" value="ECO:0007669"/>
    <property type="project" value="UniProtKB-SubCell"/>
</dbReference>
<feature type="region of interest" description="Disordered" evidence="5">
    <location>
        <begin position="154"/>
        <end position="197"/>
    </location>
</feature>
<name>A0A292PPZ3_9PEZI</name>
<dbReference type="AlphaFoldDB" id="A0A292PPZ3"/>
<dbReference type="InterPro" id="IPR035952">
    <property type="entry name" value="Rhomboid-like_sf"/>
</dbReference>
<dbReference type="InterPro" id="IPR022764">
    <property type="entry name" value="Peptidase_S54_rhomboid_dom"/>
</dbReference>
<evidence type="ECO:0000313" key="8">
    <source>
        <dbReference type="EMBL" id="CUS08527.1"/>
    </source>
</evidence>
<accession>A0A292PPZ3</accession>
<organism evidence="8 9">
    <name type="scientific">Tuber aestivum</name>
    <name type="common">summer truffle</name>
    <dbReference type="NCBI Taxonomy" id="59557"/>
    <lineage>
        <taxon>Eukaryota</taxon>
        <taxon>Fungi</taxon>
        <taxon>Dikarya</taxon>
        <taxon>Ascomycota</taxon>
        <taxon>Pezizomycotina</taxon>
        <taxon>Pezizomycetes</taxon>
        <taxon>Pezizales</taxon>
        <taxon>Tuberaceae</taxon>
        <taxon>Tuber</taxon>
    </lineage>
</organism>
<evidence type="ECO:0000256" key="2">
    <source>
        <dbReference type="ARBA" id="ARBA00022692"/>
    </source>
</evidence>
<feature type="transmembrane region" description="Helical" evidence="6">
    <location>
        <begin position="12"/>
        <end position="39"/>
    </location>
</feature>
<proteinExistence type="predicted"/>
<evidence type="ECO:0000256" key="4">
    <source>
        <dbReference type="ARBA" id="ARBA00023136"/>
    </source>
</evidence>
<dbReference type="Proteomes" id="UP001412239">
    <property type="component" value="Unassembled WGS sequence"/>
</dbReference>
<keyword evidence="9" id="KW-1185">Reference proteome</keyword>